<sequence>MEMKDYAIVRILHHVFNAVGIYLLWIILHYACSHLYVYYCTPMSFVGFITSPVVVPLPHCHAFRWIIYNGGNSITNMWIILGLWVTKHLVVITVKSTFSTKIEN</sequence>
<feature type="transmembrane region" description="Helical" evidence="1">
    <location>
        <begin position="6"/>
        <end position="28"/>
    </location>
</feature>
<keyword evidence="1" id="KW-0472">Membrane</keyword>
<reference evidence="2" key="1">
    <citation type="journal article" date="2020" name="Nature">
        <title>Giant virus diversity and host interactions through global metagenomics.</title>
        <authorList>
            <person name="Schulz F."/>
            <person name="Roux S."/>
            <person name="Paez-Espino D."/>
            <person name="Jungbluth S."/>
            <person name="Walsh D.A."/>
            <person name="Denef V.J."/>
            <person name="McMahon K.D."/>
            <person name="Konstantinidis K.T."/>
            <person name="Eloe-Fadrosh E.A."/>
            <person name="Kyrpides N.C."/>
            <person name="Woyke T."/>
        </authorList>
    </citation>
    <scope>NUCLEOTIDE SEQUENCE</scope>
    <source>
        <strain evidence="2">GVMAG-M-3300023179-116</strain>
    </source>
</reference>
<feature type="transmembrane region" description="Helical" evidence="1">
    <location>
        <begin position="75"/>
        <end position="94"/>
    </location>
</feature>
<protein>
    <submittedName>
        <fullName evidence="2">Uncharacterized protein</fullName>
    </submittedName>
</protein>
<evidence type="ECO:0000256" key="1">
    <source>
        <dbReference type="SAM" id="Phobius"/>
    </source>
</evidence>
<feature type="transmembrane region" description="Helical" evidence="1">
    <location>
        <begin position="35"/>
        <end position="55"/>
    </location>
</feature>
<proteinExistence type="predicted"/>
<keyword evidence="1" id="KW-1133">Transmembrane helix</keyword>
<name>A0A6C0E5Q7_9ZZZZ</name>
<keyword evidence="1" id="KW-0812">Transmembrane</keyword>
<organism evidence="2">
    <name type="scientific">viral metagenome</name>
    <dbReference type="NCBI Taxonomy" id="1070528"/>
    <lineage>
        <taxon>unclassified sequences</taxon>
        <taxon>metagenomes</taxon>
        <taxon>organismal metagenomes</taxon>
    </lineage>
</organism>
<accession>A0A6C0E5Q7</accession>
<evidence type="ECO:0000313" key="2">
    <source>
        <dbReference type="EMBL" id="QHT23609.1"/>
    </source>
</evidence>
<dbReference type="AlphaFoldDB" id="A0A6C0E5Q7"/>
<dbReference type="EMBL" id="MN739733">
    <property type="protein sequence ID" value="QHT23609.1"/>
    <property type="molecule type" value="Genomic_DNA"/>
</dbReference>